<evidence type="ECO:0000313" key="1">
    <source>
        <dbReference type="EMBL" id="MBB6523702.1"/>
    </source>
</evidence>
<dbReference type="Proteomes" id="UP000528457">
    <property type="component" value="Unassembled WGS sequence"/>
</dbReference>
<accession>A0A7X0JWW2</accession>
<gene>
    <name evidence="1" type="ORF">HNR48_004016</name>
</gene>
<dbReference type="GO" id="GO:0016226">
    <property type="term" value="P:iron-sulfur cluster assembly"/>
    <property type="evidence" value="ECO:0007669"/>
    <property type="project" value="TreeGrafter"/>
</dbReference>
<dbReference type="Gene3D" id="2.40.30.160">
    <property type="match status" value="1"/>
</dbReference>
<protein>
    <recommendedName>
        <fullName evidence="3">Aminomethyltransferase folate-binding domain-containing protein</fullName>
    </recommendedName>
</protein>
<dbReference type="InterPro" id="IPR017703">
    <property type="entry name" value="YgfZ/GCV_T_CS"/>
</dbReference>
<dbReference type="NCBIfam" id="TIGR03317">
    <property type="entry name" value="ygfZ_signature"/>
    <property type="match status" value="1"/>
</dbReference>
<dbReference type="PANTHER" id="PTHR22602">
    <property type="entry name" value="TRANSFERASE CAF17, MITOCHONDRIAL-RELATED"/>
    <property type="match status" value="1"/>
</dbReference>
<comment type="caution">
    <text evidence="1">The sequence shown here is derived from an EMBL/GenBank/DDBJ whole genome shotgun (WGS) entry which is preliminary data.</text>
</comment>
<dbReference type="RefSeq" id="WP_166843294.1">
    <property type="nucleotide sequence ID" value="NZ_JAAONY010000004.1"/>
</dbReference>
<dbReference type="SUPFAM" id="SSF103025">
    <property type="entry name" value="Folate-binding domain"/>
    <property type="match status" value="1"/>
</dbReference>
<dbReference type="EMBL" id="JACHHT010000004">
    <property type="protein sequence ID" value="MBB6523702.1"/>
    <property type="molecule type" value="Genomic_DNA"/>
</dbReference>
<reference evidence="1 2" key="1">
    <citation type="submission" date="2020-08" db="EMBL/GenBank/DDBJ databases">
        <title>Genomic Encyclopedia of Type Strains, Phase IV (KMG-IV): sequencing the most valuable type-strain genomes for metagenomic binning, comparative biology and taxonomic classification.</title>
        <authorList>
            <person name="Goeker M."/>
        </authorList>
    </citation>
    <scope>NUCLEOTIDE SEQUENCE [LARGE SCALE GENOMIC DNA]</scope>
    <source>
        <strain evidence="1 2">DSM 22368</strain>
    </source>
</reference>
<dbReference type="Gene3D" id="3.30.70.1400">
    <property type="entry name" value="Aminomethyltransferase beta-barrel domains"/>
    <property type="match status" value="1"/>
</dbReference>
<organism evidence="1 2">
    <name type="scientific">Pseudoteredinibacter isoporae</name>
    <dbReference type="NCBI Taxonomy" id="570281"/>
    <lineage>
        <taxon>Bacteria</taxon>
        <taxon>Pseudomonadati</taxon>
        <taxon>Pseudomonadota</taxon>
        <taxon>Gammaproteobacteria</taxon>
        <taxon>Cellvibrionales</taxon>
        <taxon>Cellvibrionaceae</taxon>
        <taxon>Pseudoteredinibacter</taxon>
    </lineage>
</organism>
<dbReference type="InParanoid" id="A0A7X0JWW2"/>
<sequence>MNSWSELVQASNYTLLSSQSDAIDESTLLLCPLDHKSALEVIGPDSKSFLQGQLSCDLDEVSDTQWRLGAHCNHKGRMLSSFRASALGEEHIRLILRHNISENAHKALAKYAIFSKAELSVNSDLLGLGLSGTNAENQLQAWQLPRPKDGQCAEHNGVQILNISGDRFEIWTDSERMKNLLDQLKSEPLLVDNAYWRLLDIRAGIAEIEAGVEESIIPQMLNFNELDGINYQKGCYTGQEIIARMQYRGNLKRHTVRLLNKADNADDFDSTSLKSGAELFCADSKQAVGELVNIAISSEGIEALAVIKDDAAEKALALSPDGPWNFTVEPLPYAIT</sequence>
<dbReference type="FunCoup" id="A0A7X0JWW2">
    <property type="interactions" value="360"/>
</dbReference>
<name>A0A7X0JWW2_9GAMM</name>
<dbReference type="AlphaFoldDB" id="A0A7X0JWW2"/>
<proteinExistence type="predicted"/>
<dbReference type="InterPro" id="IPR045179">
    <property type="entry name" value="YgfZ/GcvT"/>
</dbReference>
<evidence type="ECO:0008006" key="3">
    <source>
        <dbReference type="Google" id="ProtNLM"/>
    </source>
</evidence>
<dbReference type="Gene3D" id="3.30.70.1630">
    <property type="match status" value="1"/>
</dbReference>
<evidence type="ECO:0000313" key="2">
    <source>
        <dbReference type="Proteomes" id="UP000528457"/>
    </source>
</evidence>
<keyword evidence="2" id="KW-1185">Reference proteome</keyword>
<dbReference type="PANTHER" id="PTHR22602:SF0">
    <property type="entry name" value="TRANSFERASE CAF17, MITOCHONDRIAL-RELATED"/>
    <property type="match status" value="1"/>
</dbReference>